<proteinExistence type="predicted"/>
<protein>
    <submittedName>
        <fullName evidence="2">HD domain-containing protein</fullName>
    </submittedName>
</protein>
<dbReference type="Gene3D" id="1.10.3210.10">
    <property type="entry name" value="Hypothetical protein af1432"/>
    <property type="match status" value="1"/>
</dbReference>
<name>A0ABS1VTW7_9ACTN</name>
<dbReference type="Proteomes" id="UP000598996">
    <property type="component" value="Unassembled WGS sequence"/>
</dbReference>
<dbReference type="EMBL" id="JAENHO010000007">
    <property type="protein sequence ID" value="MBL7257927.1"/>
    <property type="molecule type" value="Genomic_DNA"/>
</dbReference>
<dbReference type="Pfam" id="PF01966">
    <property type="entry name" value="HD"/>
    <property type="match status" value="1"/>
</dbReference>
<sequence>MLPLPPEATALLDDLEAPPRLTAHLLLVHDVAASILDWLSSEYPGLPVDKSAVLFGAATHDIGKTVHVEELSAPGTRHEPAGHELLLSRGVPERLARFAGTHGSWPAEGVELEDLLVSLADKVWKAKRVDDLERLIVGRLAAFSGREPWEVFLALDDRLTALGDKADERLAFQNNHPIRR</sequence>
<accession>A0ABS1VTW7</accession>
<dbReference type="InterPro" id="IPR006674">
    <property type="entry name" value="HD_domain"/>
</dbReference>
<dbReference type="RefSeq" id="WP_202994532.1">
    <property type="nucleotide sequence ID" value="NZ_JAENHO010000007.1"/>
</dbReference>
<keyword evidence="3" id="KW-1185">Reference proteome</keyword>
<gene>
    <name evidence="2" type="ORF">JKJ07_26845</name>
</gene>
<organism evidence="2 3">
    <name type="scientific">Paractinoplanes lichenicola</name>
    <dbReference type="NCBI Taxonomy" id="2802976"/>
    <lineage>
        <taxon>Bacteria</taxon>
        <taxon>Bacillati</taxon>
        <taxon>Actinomycetota</taxon>
        <taxon>Actinomycetes</taxon>
        <taxon>Micromonosporales</taxon>
        <taxon>Micromonosporaceae</taxon>
        <taxon>Paractinoplanes</taxon>
    </lineage>
</organism>
<dbReference type="SUPFAM" id="SSF109604">
    <property type="entry name" value="HD-domain/PDEase-like"/>
    <property type="match status" value="1"/>
</dbReference>
<evidence type="ECO:0000313" key="2">
    <source>
        <dbReference type="EMBL" id="MBL7257927.1"/>
    </source>
</evidence>
<feature type="domain" description="HD" evidence="1">
    <location>
        <begin position="24"/>
        <end position="123"/>
    </location>
</feature>
<reference evidence="2 3" key="1">
    <citation type="submission" date="2021-01" db="EMBL/GenBank/DDBJ databases">
        <title>Actinoplanes sp. nov. LDG1-01 isolated from lichen.</title>
        <authorList>
            <person name="Saeng-In P."/>
            <person name="Phongsopitanun W."/>
            <person name="Kanchanasin P."/>
            <person name="Yuki M."/>
            <person name="Kudo T."/>
            <person name="Ohkuma M."/>
            <person name="Tanasupawat S."/>
        </authorList>
    </citation>
    <scope>NUCLEOTIDE SEQUENCE [LARGE SCALE GENOMIC DNA]</scope>
    <source>
        <strain evidence="2 3">LDG1-01</strain>
    </source>
</reference>
<evidence type="ECO:0000313" key="3">
    <source>
        <dbReference type="Proteomes" id="UP000598996"/>
    </source>
</evidence>
<comment type="caution">
    <text evidence="2">The sequence shown here is derived from an EMBL/GenBank/DDBJ whole genome shotgun (WGS) entry which is preliminary data.</text>
</comment>
<evidence type="ECO:0000259" key="1">
    <source>
        <dbReference type="Pfam" id="PF01966"/>
    </source>
</evidence>